<keyword evidence="2" id="KW-1185">Reference proteome</keyword>
<name>A0ACD3SS08_9BURK</name>
<gene>
    <name evidence="1" type="ORF">MW7_007240</name>
</gene>
<reference evidence="1" key="1">
    <citation type="submission" date="2019-05" db="EMBL/GenBank/DDBJ databases">
        <title>Revised genome assembly of Burkholderiaceae (previously Ralstonia) sp. PBA.</title>
        <authorList>
            <person name="Gan H.M."/>
        </authorList>
    </citation>
    <scope>NUCLEOTIDE SEQUENCE</scope>
    <source>
        <strain evidence="1">PBA</strain>
    </source>
</reference>
<organism evidence="1 2">
    <name type="scientific">Imbroritus primus</name>
    <dbReference type="NCBI Taxonomy" id="3058603"/>
    <lineage>
        <taxon>Bacteria</taxon>
        <taxon>Pseudomonadati</taxon>
        <taxon>Pseudomonadota</taxon>
        <taxon>Betaproteobacteria</taxon>
        <taxon>Burkholderiales</taxon>
        <taxon>Burkholderiaceae</taxon>
        <taxon>Imbroritus</taxon>
    </lineage>
</organism>
<sequence>MRRVPLKRTGFQRKAAKPKVFALALQRASQLRRSRGKAANTAEKTYLGKVAELGCVLCRHLGLGATPAIVHHQRTGQGKMRASHYRTAPLCPFHHQGSGHGVHDMGRPQFQDTYGISEVELVEQTRRELAAYLPATERALLGELA</sequence>
<dbReference type="EMBL" id="AKCV02000015">
    <property type="protein sequence ID" value="TMS58944.1"/>
    <property type="molecule type" value="Genomic_DNA"/>
</dbReference>
<proteinExistence type="predicted"/>
<comment type="caution">
    <text evidence="1">The sequence shown here is derived from an EMBL/GenBank/DDBJ whole genome shotgun (WGS) entry which is preliminary data.</text>
</comment>
<evidence type="ECO:0000313" key="2">
    <source>
        <dbReference type="Proteomes" id="UP000004277"/>
    </source>
</evidence>
<protein>
    <submittedName>
        <fullName evidence="1">Uncharacterized protein</fullName>
    </submittedName>
</protein>
<evidence type="ECO:0000313" key="1">
    <source>
        <dbReference type="EMBL" id="TMS58944.1"/>
    </source>
</evidence>
<dbReference type="Proteomes" id="UP000004277">
    <property type="component" value="Unassembled WGS sequence"/>
</dbReference>
<accession>A0ACD3SS08</accession>